<gene>
    <name evidence="2" type="ORF">SKAU_G00335340</name>
</gene>
<keyword evidence="3" id="KW-1185">Reference proteome</keyword>
<proteinExistence type="predicted"/>
<sequence length="122" mass="13404">MQRKEGILFQQITDIHSRSNICADEPRLATRNHGTLLFLRCGKVAGSGAGSEEAGLMRLNHLTSLCHDSGGSAGLNPDRSLNIRPFNQSSVPPSPTQRQQSTETRKLRNGPRSRDTVARQLQ</sequence>
<evidence type="ECO:0000313" key="2">
    <source>
        <dbReference type="EMBL" id="KAJ8341243.1"/>
    </source>
</evidence>
<organism evidence="2 3">
    <name type="scientific">Synaphobranchus kaupii</name>
    <name type="common">Kaup's arrowtooth eel</name>
    <dbReference type="NCBI Taxonomy" id="118154"/>
    <lineage>
        <taxon>Eukaryota</taxon>
        <taxon>Metazoa</taxon>
        <taxon>Chordata</taxon>
        <taxon>Craniata</taxon>
        <taxon>Vertebrata</taxon>
        <taxon>Euteleostomi</taxon>
        <taxon>Actinopterygii</taxon>
        <taxon>Neopterygii</taxon>
        <taxon>Teleostei</taxon>
        <taxon>Anguilliformes</taxon>
        <taxon>Synaphobranchidae</taxon>
        <taxon>Synaphobranchus</taxon>
    </lineage>
</organism>
<dbReference type="EMBL" id="JAINUF010000015">
    <property type="protein sequence ID" value="KAJ8341243.1"/>
    <property type="molecule type" value="Genomic_DNA"/>
</dbReference>
<accession>A0A9Q1ELZ1</accession>
<evidence type="ECO:0000256" key="1">
    <source>
        <dbReference type="SAM" id="MobiDB-lite"/>
    </source>
</evidence>
<dbReference type="Proteomes" id="UP001152622">
    <property type="component" value="Chromosome 15"/>
</dbReference>
<feature type="compositionally biased region" description="Polar residues" evidence="1">
    <location>
        <begin position="85"/>
        <end position="102"/>
    </location>
</feature>
<feature type="compositionally biased region" description="Basic and acidic residues" evidence="1">
    <location>
        <begin position="112"/>
        <end position="122"/>
    </location>
</feature>
<reference evidence="2" key="1">
    <citation type="journal article" date="2023" name="Science">
        <title>Genome structures resolve the early diversification of teleost fishes.</title>
        <authorList>
            <person name="Parey E."/>
            <person name="Louis A."/>
            <person name="Montfort J."/>
            <person name="Bouchez O."/>
            <person name="Roques C."/>
            <person name="Iampietro C."/>
            <person name="Lluch J."/>
            <person name="Castinel A."/>
            <person name="Donnadieu C."/>
            <person name="Desvignes T."/>
            <person name="Floi Bucao C."/>
            <person name="Jouanno E."/>
            <person name="Wen M."/>
            <person name="Mejri S."/>
            <person name="Dirks R."/>
            <person name="Jansen H."/>
            <person name="Henkel C."/>
            <person name="Chen W.J."/>
            <person name="Zahm M."/>
            <person name="Cabau C."/>
            <person name="Klopp C."/>
            <person name="Thompson A.W."/>
            <person name="Robinson-Rechavi M."/>
            <person name="Braasch I."/>
            <person name="Lecointre G."/>
            <person name="Bobe J."/>
            <person name="Postlethwait J.H."/>
            <person name="Berthelot C."/>
            <person name="Roest Crollius H."/>
            <person name="Guiguen Y."/>
        </authorList>
    </citation>
    <scope>NUCLEOTIDE SEQUENCE</scope>
    <source>
        <strain evidence="2">WJC10195</strain>
    </source>
</reference>
<comment type="caution">
    <text evidence="2">The sequence shown here is derived from an EMBL/GenBank/DDBJ whole genome shotgun (WGS) entry which is preliminary data.</text>
</comment>
<dbReference type="AlphaFoldDB" id="A0A9Q1ELZ1"/>
<evidence type="ECO:0000313" key="3">
    <source>
        <dbReference type="Proteomes" id="UP001152622"/>
    </source>
</evidence>
<feature type="region of interest" description="Disordered" evidence="1">
    <location>
        <begin position="67"/>
        <end position="122"/>
    </location>
</feature>
<protein>
    <submittedName>
        <fullName evidence="2">Uncharacterized protein</fullName>
    </submittedName>
</protein>
<name>A0A9Q1ELZ1_SYNKA</name>